<evidence type="ECO:0000256" key="3">
    <source>
        <dbReference type="ARBA" id="ARBA00022692"/>
    </source>
</evidence>
<feature type="transmembrane region" description="Helical" evidence="6">
    <location>
        <begin position="317"/>
        <end position="336"/>
    </location>
</feature>
<comment type="subcellular location">
    <subcellularLocation>
        <location evidence="1">Cell membrane</location>
        <topology evidence="1">Multi-pass membrane protein</topology>
    </subcellularLocation>
</comment>
<feature type="domain" description="Major facilitator superfamily (MFS) profile" evidence="7">
    <location>
        <begin position="22"/>
        <end position="431"/>
    </location>
</feature>
<feature type="transmembrane region" description="Helical" evidence="6">
    <location>
        <begin position="376"/>
        <end position="399"/>
    </location>
</feature>
<feature type="transmembrane region" description="Helical" evidence="6">
    <location>
        <begin position="405"/>
        <end position="426"/>
    </location>
</feature>
<feature type="transmembrane region" description="Helical" evidence="6">
    <location>
        <begin position="255"/>
        <end position="275"/>
    </location>
</feature>
<organism evidence="8 9">
    <name type="scientific">Bacillus benzoevorans</name>
    <dbReference type="NCBI Taxonomy" id="1456"/>
    <lineage>
        <taxon>Bacteria</taxon>
        <taxon>Bacillati</taxon>
        <taxon>Bacillota</taxon>
        <taxon>Bacilli</taxon>
        <taxon>Bacillales</taxon>
        <taxon>Bacillaceae</taxon>
        <taxon>Bacillus</taxon>
    </lineage>
</organism>
<feature type="transmembrane region" description="Helical" evidence="6">
    <location>
        <begin position="112"/>
        <end position="134"/>
    </location>
</feature>
<keyword evidence="4 6" id="KW-1133">Transmembrane helix</keyword>
<dbReference type="PROSITE" id="PS00217">
    <property type="entry name" value="SUGAR_TRANSPORT_2"/>
    <property type="match status" value="1"/>
</dbReference>
<dbReference type="InterPro" id="IPR005829">
    <property type="entry name" value="Sugar_transporter_CS"/>
</dbReference>
<evidence type="ECO:0000259" key="7">
    <source>
        <dbReference type="PROSITE" id="PS50850"/>
    </source>
</evidence>
<dbReference type="Proteomes" id="UP000531594">
    <property type="component" value="Unassembled WGS sequence"/>
</dbReference>
<dbReference type="PANTHER" id="PTHR23508">
    <property type="entry name" value="CARBOXYLIC ACID TRANSPORTER PROTEIN HOMOLOG"/>
    <property type="match status" value="1"/>
</dbReference>
<feature type="transmembrane region" description="Helical" evidence="6">
    <location>
        <begin position="174"/>
        <end position="192"/>
    </location>
</feature>
<keyword evidence="5 6" id="KW-0472">Membrane</keyword>
<dbReference type="CDD" id="cd17365">
    <property type="entry name" value="MFS_PcaK_like"/>
    <property type="match status" value="1"/>
</dbReference>
<dbReference type="PANTHER" id="PTHR23508:SF10">
    <property type="entry name" value="CARBOXYLIC ACID TRANSPORTER PROTEIN HOMOLOG"/>
    <property type="match status" value="1"/>
</dbReference>
<accession>A0A7X0HP11</accession>
<dbReference type="RefSeq" id="WP_184523285.1">
    <property type="nucleotide sequence ID" value="NZ_JACHGK010000002.1"/>
</dbReference>
<feature type="transmembrane region" description="Helical" evidence="6">
    <location>
        <begin position="56"/>
        <end position="76"/>
    </location>
</feature>
<evidence type="ECO:0000256" key="1">
    <source>
        <dbReference type="ARBA" id="ARBA00004651"/>
    </source>
</evidence>
<feature type="transmembrane region" description="Helical" evidence="6">
    <location>
        <begin position="281"/>
        <end position="305"/>
    </location>
</feature>
<dbReference type="GO" id="GO:0005886">
    <property type="term" value="C:plasma membrane"/>
    <property type="evidence" value="ECO:0007669"/>
    <property type="project" value="UniProtKB-SubCell"/>
</dbReference>
<dbReference type="AlphaFoldDB" id="A0A7X0HP11"/>
<dbReference type="InterPro" id="IPR020846">
    <property type="entry name" value="MFS_dom"/>
</dbReference>
<feature type="transmembrane region" description="Helical" evidence="6">
    <location>
        <begin position="146"/>
        <end position="168"/>
    </location>
</feature>
<feature type="transmembrane region" description="Helical" evidence="6">
    <location>
        <begin position="342"/>
        <end position="364"/>
    </location>
</feature>
<reference evidence="8 9" key="1">
    <citation type="submission" date="2020-08" db="EMBL/GenBank/DDBJ databases">
        <title>Genomic Encyclopedia of Type Strains, Phase IV (KMG-IV): sequencing the most valuable type-strain genomes for metagenomic binning, comparative biology and taxonomic classification.</title>
        <authorList>
            <person name="Goeker M."/>
        </authorList>
    </citation>
    <scope>NUCLEOTIDE SEQUENCE [LARGE SCALE GENOMIC DNA]</scope>
    <source>
        <strain evidence="8 9">DSM 5391</strain>
    </source>
</reference>
<dbReference type="SUPFAM" id="SSF103473">
    <property type="entry name" value="MFS general substrate transporter"/>
    <property type="match status" value="1"/>
</dbReference>
<keyword evidence="3 6" id="KW-0812">Transmembrane</keyword>
<gene>
    <name evidence="8" type="ORF">HNR53_000931</name>
</gene>
<evidence type="ECO:0000313" key="9">
    <source>
        <dbReference type="Proteomes" id="UP000531594"/>
    </source>
</evidence>
<protein>
    <submittedName>
        <fullName evidence="8">AAHS family benzoate transporter-like MFS transporter</fullName>
    </submittedName>
</protein>
<dbReference type="EMBL" id="JACHGK010000002">
    <property type="protein sequence ID" value="MBB6444323.1"/>
    <property type="molecule type" value="Genomic_DNA"/>
</dbReference>
<dbReference type="InterPro" id="IPR036259">
    <property type="entry name" value="MFS_trans_sf"/>
</dbReference>
<sequence length="452" mass="49147">MSPVNVTKMIDESKFNRFHGLVLFWCAFVIVFDGYDLVIYGSVLPLLMNEWSLSPAQAGTLGSVALIGMMIGALVFGPMADKWGRKNVILFCLALFSLFTGLIGVTDNPFEFGIYRFISGLGLGGVMPNAIALMTEYSPKKLKSTLVSIMFSGYSVGGVLAAGLAILLIQSLGWRSLFFIGALPLLALPFMYKTLPESPSFLLIKNQQQKIGSILSKVNPAFSYQKNVIFTEHVKEGAGAPVVKLFKNGRALSTFLFWLSFFMCLLMIYGLNTWLPKLMNGAGIAVSGLVFLLTLNLGAIFGAVFGGKWADKWNPKSVLIIFFVAAGVSLTLLGLVKNIFLLYLLVAIAGASTIGTQIICNAYISQYYPTEMRSSGLGWALGFGRLGAISGPIIGGLVLTMNLPFYQNFLVFAIPGILGAISLFFVQEKYSNSFVNQSYQREASEENEALLP</sequence>
<keyword evidence="9" id="KW-1185">Reference proteome</keyword>
<feature type="transmembrane region" description="Helical" evidence="6">
    <location>
        <begin position="88"/>
        <end position="106"/>
    </location>
</feature>
<dbReference type="Pfam" id="PF07690">
    <property type="entry name" value="MFS_1"/>
    <property type="match status" value="1"/>
</dbReference>
<evidence type="ECO:0000256" key="5">
    <source>
        <dbReference type="ARBA" id="ARBA00023136"/>
    </source>
</evidence>
<dbReference type="PROSITE" id="PS50850">
    <property type="entry name" value="MFS"/>
    <property type="match status" value="1"/>
</dbReference>
<evidence type="ECO:0000256" key="2">
    <source>
        <dbReference type="ARBA" id="ARBA00022448"/>
    </source>
</evidence>
<comment type="caution">
    <text evidence="8">The sequence shown here is derived from an EMBL/GenBank/DDBJ whole genome shotgun (WGS) entry which is preliminary data.</text>
</comment>
<dbReference type="InterPro" id="IPR011701">
    <property type="entry name" value="MFS"/>
</dbReference>
<feature type="transmembrane region" description="Helical" evidence="6">
    <location>
        <begin position="21"/>
        <end position="44"/>
    </location>
</feature>
<dbReference type="Gene3D" id="1.20.1250.20">
    <property type="entry name" value="MFS general substrate transporter like domains"/>
    <property type="match status" value="2"/>
</dbReference>
<evidence type="ECO:0000256" key="6">
    <source>
        <dbReference type="SAM" id="Phobius"/>
    </source>
</evidence>
<keyword evidence="2" id="KW-0813">Transport</keyword>
<evidence type="ECO:0000313" key="8">
    <source>
        <dbReference type="EMBL" id="MBB6444323.1"/>
    </source>
</evidence>
<dbReference type="GO" id="GO:0046943">
    <property type="term" value="F:carboxylic acid transmembrane transporter activity"/>
    <property type="evidence" value="ECO:0007669"/>
    <property type="project" value="TreeGrafter"/>
</dbReference>
<name>A0A7X0HP11_9BACI</name>
<evidence type="ECO:0000256" key="4">
    <source>
        <dbReference type="ARBA" id="ARBA00022989"/>
    </source>
</evidence>
<proteinExistence type="predicted"/>